<evidence type="ECO:0000256" key="1">
    <source>
        <dbReference type="ARBA" id="ARBA00001933"/>
    </source>
</evidence>
<evidence type="ECO:0000256" key="7">
    <source>
        <dbReference type="ARBA" id="ARBA00022898"/>
    </source>
</evidence>
<dbReference type="PANTHER" id="PTHR11601:SF34">
    <property type="entry name" value="CYSTEINE DESULFURASE"/>
    <property type="match status" value="1"/>
</dbReference>
<keyword evidence="8" id="KW-0408">Iron</keyword>
<evidence type="ECO:0000256" key="9">
    <source>
        <dbReference type="ARBA" id="ARBA00023014"/>
    </source>
</evidence>
<keyword evidence="9" id="KW-0411">Iron-sulfur</keyword>
<evidence type="ECO:0000256" key="3">
    <source>
        <dbReference type="ARBA" id="ARBA00006490"/>
    </source>
</evidence>
<dbReference type="GO" id="GO:0031071">
    <property type="term" value="F:cysteine desulfurase activity"/>
    <property type="evidence" value="ECO:0007669"/>
    <property type="project" value="UniProtKB-EC"/>
</dbReference>
<keyword evidence="6" id="KW-0479">Metal-binding</keyword>
<evidence type="ECO:0000256" key="5">
    <source>
        <dbReference type="ARBA" id="ARBA00022679"/>
    </source>
</evidence>
<dbReference type="Proteomes" id="UP001152604">
    <property type="component" value="Unassembled WGS sequence"/>
</dbReference>
<accession>A0ABM9DQI1</accession>
<dbReference type="SUPFAM" id="SSF53383">
    <property type="entry name" value="PLP-dependent transferases"/>
    <property type="match status" value="1"/>
</dbReference>
<sequence>MQFQGNNALSSRKWLLKGPIETKMAGRRAYLDYNASAPLLAAARTAMIAALDTAANPSSVHAEGRAARRLIENARRDVALLVNASAEHIVFTSGATEAASTLLTPDWQMGRGTVRMSRLYVCEADHPCVLNGGRFPAAQVTHIGVDADGLVRLDALAAALGRHDKADGLPLVAIHAANNETGVIQPVDRIAKIVKAAGGILVVDAVQAAGRIPLDMSVGYADYLILSSHKIGGPKGIGAIVAASDLMMPTPLIAGGGQEKGHRGGTENLAAIAGFGAAAREALIGLKRIDAVGSRRDDIEAIVKTLVPDAEIFGTGAPRLANTTFFAIAGIKAETAQIAFDLAGVALSAGSACSSGKVGPSHVLKAMGYNDSLGALRVSIGHATSAEDIELFRTALAGIASRRAGRDEAA</sequence>
<proteinExistence type="inferred from homology"/>
<dbReference type="InterPro" id="IPR015421">
    <property type="entry name" value="PyrdxlP-dep_Trfase_major"/>
</dbReference>
<keyword evidence="5 12" id="KW-0808">Transferase</keyword>
<keyword evidence="13" id="KW-1185">Reference proteome</keyword>
<evidence type="ECO:0000256" key="4">
    <source>
        <dbReference type="ARBA" id="ARBA00013558"/>
    </source>
</evidence>
<evidence type="ECO:0000313" key="12">
    <source>
        <dbReference type="EMBL" id="CAH2398914.1"/>
    </source>
</evidence>
<name>A0ABM9DQI1_9HYPH</name>
<dbReference type="InterPro" id="IPR000192">
    <property type="entry name" value="Aminotrans_V_dom"/>
</dbReference>
<comment type="caution">
    <text evidence="12">The sequence shown here is derived from an EMBL/GenBank/DDBJ whole genome shotgun (WGS) entry which is preliminary data.</text>
</comment>
<dbReference type="Gene3D" id="3.90.1150.10">
    <property type="entry name" value="Aspartate Aminotransferase, domain 1"/>
    <property type="match status" value="1"/>
</dbReference>
<feature type="domain" description="Aminotransferase class V" evidence="11">
    <location>
        <begin position="30"/>
        <end position="392"/>
    </location>
</feature>
<evidence type="ECO:0000256" key="10">
    <source>
        <dbReference type="ARBA" id="ARBA00050776"/>
    </source>
</evidence>
<organism evidence="12 13">
    <name type="scientific">Mesorhizobium ventifaucium</name>
    <dbReference type="NCBI Taxonomy" id="666020"/>
    <lineage>
        <taxon>Bacteria</taxon>
        <taxon>Pseudomonadati</taxon>
        <taxon>Pseudomonadota</taxon>
        <taxon>Alphaproteobacteria</taxon>
        <taxon>Hyphomicrobiales</taxon>
        <taxon>Phyllobacteriaceae</taxon>
        <taxon>Mesorhizobium</taxon>
    </lineage>
</organism>
<dbReference type="Gene3D" id="1.10.260.50">
    <property type="match status" value="1"/>
</dbReference>
<evidence type="ECO:0000313" key="13">
    <source>
        <dbReference type="Proteomes" id="UP001152604"/>
    </source>
</evidence>
<reference evidence="12" key="1">
    <citation type="submission" date="2022-03" db="EMBL/GenBank/DDBJ databases">
        <authorList>
            <person name="Brunel B."/>
        </authorList>
    </citation>
    <scope>NUCLEOTIDE SEQUENCE</scope>
    <source>
        <strain evidence="12">STM4922sample</strain>
    </source>
</reference>
<dbReference type="InterPro" id="IPR015422">
    <property type="entry name" value="PyrdxlP-dep_Trfase_small"/>
</dbReference>
<evidence type="ECO:0000259" key="11">
    <source>
        <dbReference type="Pfam" id="PF00266"/>
    </source>
</evidence>
<dbReference type="InterPro" id="IPR015424">
    <property type="entry name" value="PyrdxlP-dep_Trfase"/>
</dbReference>
<comment type="similarity">
    <text evidence="3">Belongs to the class-V pyridoxal-phosphate-dependent aminotransferase family. NifS/IscS subfamily.</text>
</comment>
<dbReference type="EMBL" id="CAKXZS010000013">
    <property type="protein sequence ID" value="CAH2398914.1"/>
    <property type="molecule type" value="Genomic_DNA"/>
</dbReference>
<gene>
    <name evidence="12" type="ORF">MES4922_200013</name>
</gene>
<protein>
    <recommendedName>
        <fullName evidence="4">Cysteine desulfurase</fullName>
    </recommendedName>
</protein>
<dbReference type="Gene3D" id="3.40.640.10">
    <property type="entry name" value="Type I PLP-dependent aspartate aminotransferase-like (Major domain)"/>
    <property type="match status" value="1"/>
</dbReference>
<dbReference type="Pfam" id="PF00266">
    <property type="entry name" value="Aminotran_5"/>
    <property type="match status" value="1"/>
</dbReference>
<dbReference type="InterPro" id="IPR016454">
    <property type="entry name" value="Cysteine_dSase"/>
</dbReference>
<comment type="cofactor">
    <cofactor evidence="1">
        <name>pyridoxal 5'-phosphate</name>
        <dbReference type="ChEBI" id="CHEBI:597326"/>
    </cofactor>
</comment>
<comment type="catalytic activity">
    <reaction evidence="10">
        <text>(sulfur carrier)-H + L-cysteine = (sulfur carrier)-SH + L-alanine</text>
        <dbReference type="Rhea" id="RHEA:43892"/>
        <dbReference type="Rhea" id="RHEA-COMP:14737"/>
        <dbReference type="Rhea" id="RHEA-COMP:14739"/>
        <dbReference type="ChEBI" id="CHEBI:29917"/>
        <dbReference type="ChEBI" id="CHEBI:35235"/>
        <dbReference type="ChEBI" id="CHEBI:57972"/>
        <dbReference type="ChEBI" id="CHEBI:64428"/>
        <dbReference type="EC" id="2.8.1.7"/>
    </reaction>
</comment>
<evidence type="ECO:0000256" key="2">
    <source>
        <dbReference type="ARBA" id="ARBA00003120"/>
    </source>
</evidence>
<dbReference type="PIRSF" id="PIRSF005572">
    <property type="entry name" value="NifS"/>
    <property type="match status" value="1"/>
</dbReference>
<dbReference type="PANTHER" id="PTHR11601">
    <property type="entry name" value="CYSTEINE DESULFURYLASE FAMILY MEMBER"/>
    <property type="match status" value="1"/>
</dbReference>
<keyword evidence="7" id="KW-0663">Pyridoxal phosphate</keyword>
<evidence type="ECO:0000256" key="6">
    <source>
        <dbReference type="ARBA" id="ARBA00022723"/>
    </source>
</evidence>
<comment type="function">
    <text evidence="2">Catalyzes the removal of elemental sulfur atoms from cysteine to produce alanine. Seems to participate in the biosynthesis of the nitrogenase metalloclusters by providing the inorganic sulfur required for the Fe-S core formation.</text>
</comment>
<evidence type="ECO:0000256" key="8">
    <source>
        <dbReference type="ARBA" id="ARBA00023004"/>
    </source>
</evidence>